<name>A0A9D2KNW9_9FIRM</name>
<feature type="domain" description="M23ase beta-sheet core" evidence="2">
    <location>
        <begin position="160"/>
        <end position="256"/>
    </location>
</feature>
<accession>A0A9D2KNW9</accession>
<dbReference type="AlphaFoldDB" id="A0A9D2KNW9"/>
<sequence>MKEKMNQLMKDKLFLVMLVLGLLTIVAAAGAVTIRRGNGLQDGNPYYQAEDNGQLIAEDQKPELPIAGSSEADAKENAPKTAENEISQKEMGKQVHEEKGEDGAEEAVRPAGAGNDAAEALVLNFTDASRLGWPVQGNVLLGYSMDSTIYFPTLDQYKCNPGMVIQSEVSAPVCTPADSRVVEIGSNEEIGNYVVLDLGNEYLATCGQLKEIPVVENEYLEQGQLLGYVAEPTKYYSIEGTNVYFQLSKESKPLDPLDYLE</sequence>
<dbReference type="Pfam" id="PF01551">
    <property type="entry name" value="Peptidase_M23"/>
    <property type="match status" value="1"/>
</dbReference>
<dbReference type="Proteomes" id="UP000823900">
    <property type="component" value="Unassembled WGS sequence"/>
</dbReference>
<evidence type="ECO:0000259" key="2">
    <source>
        <dbReference type="Pfam" id="PF01551"/>
    </source>
</evidence>
<gene>
    <name evidence="3" type="ORF">IAA07_04190</name>
</gene>
<dbReference type="InterPro" id="IPR011055">
    <property type="entry name" value="Dup_hybrid_motif"/>
</dbReference>
<dbReference type="PANTHER" id="PTHR21666">
    <property type="entry name" value="PEPTIDASE-RELATED"/>
    <property type="match status" value="1"/>
</dbReference>
<reference evidence="3" key="1">
    <citation type="journal article" date="2021" name="PeerJ">
        <title>Extensive microbial diversity within the chicken gut microbiome revealed by metagenomics and culture.</title>
        <authorList>
            <person name="Gilroy R."/>
            <person name="Ravi A."/>
            <person name="Getino M."/>
            <person name="Pursley I."/>
            <person name="Horton D.L."/>
            <person name="Alikhan N.F."/>
            <person name="Baker D."/>
            <person name="Gharbi K."/>
            <person name="Hall N."/>
            <person name="Watson M."/>
            <person name="Adriaenssens E.M."/>
            <person name="Foster-Nyarko E."/>
            <person name="Jarju S."/>
            <person name="Secka A."/>
            <person name="Antonio M."/>
            <person name="Oren A."/>
            <person name="Chaudhuri R.R."/>
            <person name="La Ragione R."/>
            <person name="Hildebrand F."/>
            <person name="Pallen M.J."/>
        </authorList>
    </citation>
    <scope>NUCLEOTIDE SEQUENCE</scope>
    <source>
        <strain evidence="3">CHK178-16964</strain>
    </source>
</reference>
<evidence type="ECO:0000256" key="1">
    <source>
        <dbReference type="SAM" id="MobiDB-lite"/>
    </source>
</evidence>
<dbReference type="InterPro" id="IPR050570">
    <property type="entry name" value="Cell_wall_metabolism_enzyme"/>
</dbReference>
<dbReference type="PANTHER" id="PTHR21666:SF270">
    <property type="entry name" value="MUREIN HYDROLASE ACTIVATOR ENVC"/>
    <property type="match status" value="1"/>
</dbReference>
<feature type="region of interest" description="Disordered" evidence="1">
    <location>
        <begin position="69"/>
        <end position="106"/>
    </location>
</feature>
<dbReference type="InterPro" id="IPR016047">
    <property type="entry name" value="M23ase_b-sheet_dom"/>
</dbReference>
<proteinExistence type="predicted"/>
<dbReference type="Gene3D" id="2.70.70.10">
    <property type="entry name" value="Glucose Permease (Domain IIA)"/>
    <property type="match status" value="1"/>
</dbReference>
<comment type="caution">
    <text evidence="3">The sequence shown here is derived from an EMBL/GenBank/DDBJ whole genome shotgun (WGS) entry which is preliminary data.</text>
</comment>
<evidence type="ECO:0000313" key="4">
    <source>
        <dbReference type="Proteomes" id="UP000823900"/>
    </source>
</evidence>
<reference evidence="3" key="2">
    <citation type="submission" date="2021-04" db="EMBL/GenBank/DDBJ databases">
        <authorList>
            <person name="Gilroy R."/>
        </authorList>
    </citation>
    <scope>NUCLEOTIDE SEQUENCE</scope>
    <source>
        <strain evidence="3">CHK178-16964</strain>
    </source>
</reference>
<evidence type="ECO:0000313" key="3">
    <source>
        <dbReference type="EMBL" id="HJA70765.1"/>
    </source>
</evidence>
<dbReference type="EMBL" id="DWZA01000037">
    <property type="protein sequence ID" value="HJA70765.1"/>
    <property type="molecule type" value="Genomic_DNA"/>
</dbReference>
<feature type="compositionally biased region" description="Basic and acidic residues" evidence="1">
    <location>
        <begin position="72"/>
        <end position="106"/>
    </location>
</feature>
<organism evidence="3 4">
    <name type="scientific">Candidatus Lachnoclostridium stercoravium</name>
    <dbReference type="NCBI Taxonomy" id="2838633"/>
    <lineage>
        <taxon>Bacteria</taxon>
        <taxon>Bacillati</taxon>
        <taxon>Bacillota</taxon>
        <taxon>Clostridia</taxon>
        <taxon>Lachnospirales</taxon>
        <taxon>Lachnospiraceae</taxon>
    </lineage>
</organism>
<dbReference type="CDD" id="cd12797">
    <property type="entry name" value="M23_peptidase"/>
    <property type="match status" value="1"/>
</dbReference>
<dbReference type="GO" id="GO:0004222">
    <property type="term" value="F:metalloendopeptidase activity"/>
    <property type="evidence" value="ECO:0007669"/>
    <property type="project" value="TreeGrafter"/>
</dbReference>
<protein>
    <submittedName>
        <fullName evidence="3">M23 family metallopeptidase</fullName>
    </submittedName>
</protein>
<dbReference type="SUPFAM" id="SSF51261">
    <property type="entry name" value="Duplicated hybrid motif"/>
    <property type="match status" value="1"/>
</dbReference>